<dbReference type="InterPro" id="IPR014729">
    <property type="entry name" value="Rossmann-like_a/b/a_fold"/>
</dbReference>
<evidence type="ECO:0000259" key="15">
    <source>
        <dbReference type="SMART" id="SM00840"/>
    </source>
</evidence>
<evidence type="ECO:0000256" key="8">
    <source>
        <dbReference type="ARBA" id="ARBA00022723"/>
    </source>
</evidence>
<dbReference type="CDD" id="cd00672">
    <property type="entry name" value="CysRS_core"/>
    <property type="match status" value="1"/>
</dbReference>
<keyword evidence="10" id="KW-0862">Zinc</keyword>
<dbReference type="SMART" id="SM00840">
    <property type="entry name" value="DALR_2"/>
    <property type="match status" value="1"/>
</dbReference>
<comment type="cofactor">
    <cofactor evidence="1">
        <name>Zn(2+)</name>
        <dbReference type="ChEBI" id="CHEBI:29105"/>
    </cofactor>
</comment>
<keyword evidence="7" id="KW-0436">Ligase</keyword>
<comment type="subcellular location">
    <subcellularLocation>
        <location evidence="2">Cytoplasm</location>
    </subcellularLocation>
</comment>
<dbReference type="Pfam" id="PF01406">
    <property type="entry name" value="tRNA-synt_1e"/>
    <property type="match status" value="1"/>
</dbReference>
<dbReference type="HAMAP" id="MF_00041">
    <property type="entry name" value="Cys_tRNA_synth"/>
    <property type="match status" value="1"/>
</dbReference>
<dbReference type="Pfam" id="PF09190">
    <property type="entry name" value="DALR_2"/>
    <property type="match status" value="1"/>
</dbReference>
<evidence type="ECO:0000256" key="13">
    <source>
        <dbReference type="ARBA" id="ARBA00023146"/>
    </source>
</evidence>
<dbReference type="InterPro" id="IPR032678">
    <property type="entry name" value="tRNA-synt_1_cat_dom"/>
</dbReference>
<evidence type="ECO:0000256" key="9">
    <source>
        <dbReference type="ARBA" id="ARBA00022741"/>
    </source>
</evidence>
<feature type="domain" description="Cysteinyl-tRNA synthetase class Ia DALR" evidence="15">
    <location>
        <begin position="361"/>
        <end position="426"/>
    </location>
</feature>
<dbReference type="InterPro" id="IPR056411">
    <property type="entry name" value="CysS_C"/>
</dbReference>
<accession>A0A381R5G3</accession>
<protein>
    <recommendedName>
        <fullName evidence="5">Cysteine--tRNA ligase</fullName>
        <ecNumber evidence="4">6.1.1.16</ecNumber>
    </recommendedName>
    <alternativeName>
        <fullName evidence="14">Cysteinyl-tRNA synthetase</fullName>
    </alternativeName>
</protein>
<proteinExistence type="inferred from homology"/>
<evidence type="ECO:0000256" key="1">
    <source>
        <dbReference type="ARBA" id="ARBA00001947"/>
    </source>
</evidence>
<dbReference type="Pfam" id="PF23493">
    <property type="entry name" value="CysS_C"/>
    <property type="match status" value="1"/>
</dbReference>
<dbReference type="PANTHER" id="PTHR10890:SF3">
    <property type="entry name" value="CYSTEINE--TRNA LIGASE, CYTOPLASMIC"/>
    <property type="match status" value="1"/>
</dbReference>
<keyword evidence="6" id="KW-0963">Cytoplasm</keyword>
<evidence type="ECO:0000256" key="14">
    <source>
        <dbReference type="ARBA" id="ARBA00031499"/>
    </source>
</evidence>
<evidence type="ECO:0000256" key="7">
    <source>
        <dbReference type="ARBA" id="ARBA00022598"/>
    </source>
</evidence>
<evidence type="ECO:0000256" key="10">
    <source>
        <dbReference type="ARBA" id="ARBA00022833"/>
    </source>
</evidence>
<dbReference type="GO" id="GO:0004817">
    <property type="term" value="F:cysteine-tRNA ligase activity"/>
    <property type="evidence" value="ECO:0007669"/>
    <property type="project" value="UniProtKB-EC"/>
</dbReference>
<dbReference type="AlphaFoldDB" id="A0A381R5G3"/>
<dbReference type="InterPro" id="IPR015273">
    <property type="entry name" value="Cys-tRNA-synt_Ia_DALR"/>
</dbReference>
<dbReference type="GO" id="GO:0005829">
    <property type="term" value="C:cytosol"/>
    <property type="evidence" value="ECO:0007669"/>
    <property type="project" value="TreeGrafter"/>
</dbReference>
<name>A0A381R5G3_9ZZZZ</name>
<dbReference type="PRINTS" id="PR00983">
    <property type="entry name" value="TRNASYNTHCYS"/>
</dbReference>
<keyword evidence="12" id="KW-0648">Protein biosynthesis</keyword>
<dbReference type="EC" id="6.1.1.16" evidence="4"/>
<reference evidence="16" key="1">
    <citation type="submission" date="2018-05" db="EMBL/GenBank/DDBJ databases">
        <authorList>
            <person name="Lanie J.A."/>
            <person name="Ng W.-L."/>
            <person name="Kazmierczak K.M."/>
            <person name="Andrzejewski T.M."/>
            <person name="Davidsen T.M."/>
            <person name="Wayne K.J."/>
            <person name="Tettelin H."/>
            <person name="Glass J.I."/>
            <person name="Rusch D."/>
            <person name="Podicherti R."/>
            <person name="Tsui H.-C.T."/>
            <person name="Winkler M.E."/>
        </authorList>
    </citation>
    <scope>NUCLEOTIDE SEQUENCE</scope>
</reference>
<evidence type="ECO:0000256" key="3">
    <source>
        <dbReference type="ARBA" id="ARBA00005594"/>
    </source>
</evidence>
<dbReference type="EMBL" id="UINC01001605">
    <property type="protein sequence ID" value="SUZ84783.1"/>
    <property type="molecule type" value="Genomic_DNA"/>
</dbReference>
<dbReference type="PANTHER" id="PTHR10890">
    <property type="entry name" value="CYSTEINYL-TRNA SYNTHETASE"/>
    <property type="match status" value="1"/>
</dbReference>
<dbReference type="GO" id="GO:0005524">
    <property type="term" value="F:ATP binding"/>
    <property type="evidence" value="ECO:0007669"/>
    <property type="project" value="UniProtKB-KW"/>
</dbReference>
<sequence>MALKLYDTLTRSVRDFQPAHPPVVRLYACGPTVYDHAHIGNYRAFLVYDLLHRYLTFSGYDVDFVMNLTDVDDKTIDRASEEGKNVREYTAPFTEDILADARTLGILPARSYPLASGYVPQMVAWVERLEEKGLAYSTEDGSVYFSIGTFPTYGRLKGLDPECARPGARVADDEYEKENARDFALWKAAKPVDEAVGAVWDSPWGRGRPGWHLECSVMSITELGETLDIHMGGEDLVFPHHENEIAQSEGVTGKPFVLHWVHVKHLVVEGEKMSKSLGNTITVHQLLEEGLMPATIRHQLLGAQYRRELNFTRDGLAASAAAVQRLLDFEARLAETVGVEAEQPRDSSGPLARLAGEAVGAFRVALDDDLNSAEALAALFVFVNRVNGELDAASEVAESDLEAARSALASIDEVLGLLSVAREGLEVDDDVASWIESLIAERGAARVGRDFARADAIRDKLAERGIVLEDSAGGTRWKRIQ</sequence>
<dbReference type="SUPFAM" id="SSF47323">
    <property type="entry name" value="Anticodon-binding domain of a subclass of class I aminoacyl-tRNA synthetases"/>
    <property type="match status" value="1"/>
</dbReference>
<evidence type="ECO:0000256" key="5">
    <source>
        <dbReference type="ARBA" id="ARBA00014738"/>
    </source>
</evidence>
<dbReference type="Gene3D" id="3.40.50.620">
    <property type="entry name" value="HUPs"/>
    <property type="match status" value="1"/>
</dbReference>
<dbReference type="NCBIfam" id="TIGR00435">
    <property type="entry name" value="cysS"/>
    <property type="match status" value="1"/>
</dbReference>
<evidence type="ECO:0000313" key="16">
    <source>
        <dbReference type="EMBL" id="SUZ84783.1"/>
    </source>
</evidence>
<dbReference type="InterPro" id="IPR024909">
    <property type="entry name" value="Cys-tRNA/MSH_ligase"/>
</dbReference>
<keyword evidence="8" id="KW-0479">Metal-binding</keyword>
<dbReference type="Gene3D" id="1.20.120.1910">
    <property type="entry name" value="Cysteine-tRNA ligase, C-terminal anti-codon recognition domain"/>
    <property type="match status" value="1"/>
</dbReference>
<evidence type="ECO:0000256" key="4">
    <source>
        <dbReference type="ARBA" id="ARBA00012832"/>
    </source>
</evidence>
<keyword evidence="11" id="KW-0067">ATP-binding</keyword>
<dbReference type="InterPro" id="IPR015803">
    <property type="entry name" value="Cys-tRNA-ligase"/>
</dbReference>
<evidence type="ECO:0000256" key="6">
    <source>
        <dbReference type="ARBA" id="ARBA00022490"/>
    </source>
</evidence>
<keyword evidence="13" id="KW-0030">Aminoacyl-tRNA synthetase</keyword>
<gene>
    <name evidence="16" type="ORF">METZ01_LOCUS37637</name>
</gene>
<dbReference type="SUPFAM" id="SSF52374">
    <property type="entry name" value="Nucleotidylyl transferase"/>
    <property type="match status" value="1"/>
</dbReference>
<organism evidence="16">
    <name type="scientific">marine metagenome</name>
    <dbReference type="NCBI Taxonomy" id="408172"/>
    <lineage>
        <taxon>unclassified sequences</taxon>
        <taxon>metagenomes</taxon>
        <taxon>ecological metagenomes</taxon>
    </lineage>
</organism>
<dbReference type="GO" id="GO:0046872">
    <property type="term" value="F:metal ion binding"/>
    <property type="evidence" value="ECO:0007669"/>
    <property type="project" value="UniProtKB-KW"/>
</dbReference>
<dbReference type="GO" id="GO:0006423">
    <property type="term" value="P:cysteinyl-tRNA aminoacylation"/>
    <property type="evidence" value="ECO:0007669"/>
    <property type="project" value="InterPro"/>
</dbReference>
<comment type="similarity">
    <text evidence="3">Belongs to the class-I aminoacyl-tRNA synthetase family.</text>
</comment>
<dbReference type="InterPro" id="IPR009080">
    <property type="entry name" value="tRNAsynth_Ia_anticodon-bd"/>
</dbReference>
<evidence type="ECO:0000256" key="2">
    <source>
        <dbReference type="ARBA" id="ARBA00004496"/>
    </source>
</evidence>
<evidence type="ECO:0000256" key="12">
    <source>
        <dbReference type="ARBA" id="ARBA00022917"/>
    </source>
</evidence>
<evidence type="ECO:0000256" key="11">
    <source>
        <dbReference type="ARBA" id="ARBA00022840"/>
    </source>
</evidence>
<keyword evidence="9" id="KW-0547">Nucleotide-binding</keyword>